<protein>
    <submittedName>
        <fullName evidence="10">Malate dehydrogenase (Oxaloacetate-decarboxylating)</fullName>
    </submittedName>
</protein>
<evidence type="ECO:0000256" key="8">
    <source>
        <dbReference type="PIRSR" id="PIRSR000106-3"/>
    </source>
</evidence>
<comment type="cofactor">
    <cofactor evidence="8">
        <name>Mg(2+)</name>
        <dbReference type="ChEBI" id="CHEBI:18420"/>
    </cofactor>
    <cofactor evidence="8">
        <name>Mn(2+)</name>
        <dbReference type="ChEBI" id="CHEBI:29035"/>
    </cofactor>
    <text evidence="8">Divalent metal cations. Prefers magnesium or manganese.</text>
</comment>
<dbReference type="AlphaFoldDB" id="A0A1I6P1Q6"/>
<dbReference type="InterPro" id="IPR002912">
    <property type="entry name" value="ACT_dom"/>
</dbReference>
<evidence type="ECO:0000256" key="5">
    <source>
        <dbReference type="ARBA" id="ARBA00029440"/>
    </source>
</evidence>
<organism evidence="10 11">
    <name type="scientific">Marininema halotolerans</name>
    <dbReference type="NCBI Taxonomy" id="1155944"/>
    <lineage>
        <taxon>Bacteria</taxon>
        <taxon>Bacillati</taxon>
        <taxon>Bacillota</taxon>
        <taxon>Bacilli</taxon>
        <taxon>Bacillales</taxon>
        <taxon>Thermoactinomycetaceae</taxon>
        <taxon>Marininema</taxon>
    </lineage>
</organism>
<sequence>MLAEKNVIRALMVQTPSLPGNLGRVATTIGQIGGDIGEIETVQVGPTWTMRNITVHCDSEAHLQEILEALTLLEGVIIHAVSDDVLQAHEGGKIHMKSRLDIRSISDLRRVYTPGVAQVCREIEEDPEKARIYTSIGNTVAIVTDGTAILGLGDIGPVAGMPVMEGKAALFDRFVGISAIPILLDTKDPDEIVRTVKNIAPGFGGILLEDIGSPHCFEVEERLKEELNIPVMHDDQHGTAVVTLAAVISACRSAGIELKDASVGQIGLGAAGLAICRMFKAYGVKEVMGADLSDEAKARLTHYGGEPVHSLTELMERCDIVIATTGVPGLIKKEWIRQGQVILSLSNPKPEIEPEDALEAGASFAADGRLVNNLLGFPGIFRGVLNARSTKITEPMLTAAAEAIAACTKLGHLVPHPLNQHVHQVVSEAVETVAHSSE</sequence>
<dbReference type="Proteomes" id="UP000198660">
    <property type="component" value="Unassembled WGS sequence"/>
</dbReference>
<keyword evidence="3 8" id="KW-0479">Metal-binding</keyword>
<feature type="binding site" evidence="7">
    <location>
        <position position="347"/>
    </location>
    <ligand>
        <name>(S)-malate</name>
        <dbReference type="ChEBI" id="CHEBI:15589"/>
    </ligand>
</feature>
<evidence type="ECO:0000259" key="9">
    <source>
        <dbReference type="PROSITE" id="PS51671"/>
    </source>
</evidence>
<feature type="binding site" evidence="8">
    <location>
        <position position="210"/>
    </location>
    <ligand>
        <name>a divalent metal cation</name>
        <dbReference type="ChEBI" id="CHEBI:60240"/>
    </ligand>
</feature>
<dbReference type="GO" id="GO:0004470">
    <property type="term" value="F:malic enzyme activity"/>
    <property type="evidence" value="ECO:0007669"/>
    <property type="project" value="InterPro"/>
</dbReference>
<evidence type="ECO:0000256" key="7">
    <source>
        <dbReference type="PIRSR" id="PIRSR000106-2"/>
    </source>
</evidence>
<feature type="active site" description="Proton acceptor" evidence="6">
    <location>
        <position position="167"/>
    </location>
</feature>
<accession>A0A1I6P1Q6</accession>
<dbReference type="PANTHER" id="PTHR43237">
    <property type="entry name" value="NADP-DEPENDENT MALIC ENZYME"/>
    <property type="match status" value="1"/>
</dbReference>
<dbReference type="PROSITE" id="PS51671">
    <property type="entry name" value="ACT"/>
    <property type="match status" value="1"/>
</dbReference>
<dbReference type="SUPFAM" id="SSF53223">
    <property type="entry name" value="Aminoacid dehydrogenase-like, N-terminal domain"/>
    <property type="match status" value="1"/>
</dbReference>
<dbReference type="InterPro" id="IPR001891">
    <property type="entry name" value="Malic_OxRdtase"/>
</dbReference>
<evidence type="ECO:0000256" key="3">
    <source>
        <dbReference type="ARBA" id="ARBA00022723"/>
    </source>
</evidence>
<dbReference type="InterPro" id="IPR046346">
    <property type="entry name" value="Aminoacid_DH-like_N_sf"/>
</dbReference>
<dbReference type="PROSITE" id="PS00331">
    <property type="entry name" value="MALIC_ENZYMES"/>
    <property type="match status" value="1"/>
</dbReference>
<feature type="binding site" evidence="8">
    <location>
        <position position="235"/>
    </location>
    <ligand>
        <name>a divalent metal cation</name>
        <dbReference type="ChEBI" id="CHEBI:60240"/>
    </ligand>
</feature>
<evidence type="ECO:0000313" key="11">
    <source>
        <dbReference type="Proteomes" id="UP000198660"/>
    </source>
</evidence>
<dbReference type="InterPro" id="IPR006140">
    <property type="entry name" value="D-isomer_DH_NAD-bd"/>
</dbReference>
<dbReference type="InterPro" id="IPR015884">
    <property type="entry name" value="Malic_enzyme_CS"/>
</dbReference>
<dbReference type="PANTHER" id="PTHR43237:SF4">
    <property type="entry name" value="NADP-DEPENDENT MALIC ENZYME"/>
    <property type="match status" value="1"/>
</dbReference>
<dbReference type="SMART" id="SM01274">
    <property type="entry name" value="malic"/>
    <property type="match status" value="1"/>
</dbReference>
<evidence type="ECO:0000256" key="6">
    <source>
        <dbReference type="PIRSR" id="PIRSR000106-1"/>
    </source>
</evidence>
<dbReference type="InterPro" id="IPR012301">
    <property type="entry name" value="Malic_N_dom"/>
</dbReference>
<evidence type="ECO:0000256" key="2">
    <source>
        <dbReference type="ARBA" id="ARBA00008785"/>
    </source>
</evidence>
<comment type="pathway">
    <text evidence="5">Amino-acid biosynthesis.</text>
</comment>
<gene>
    <name evidence="10" type="ORF">SAMN05444972_101296</name>
</gene>
<dbReference type="InterPro" id="IPR045865">
    <property type="entry name" value="ACT-like_dom_sf"/>
</dbReference>
<dbReference type="EMBL" id="FPAA01000001">
    <property type="protein sequence ID" value="SFS34018.1"/>
    <property type="molecule type" value="Genomic_DNA"/>
</dbReference>
<evidence type="ECO:0000256" key="1">
    <source>
        <dbReference type="ARBA" id="ARBA00001936"/>
    </source>
</evidence>
<dbReference type="InterPro" id="IPR051674">
    <property type="entry name" value="Malate_Decarboxylase"/>
</dbReference>
<dbReference type="Gene3D" id="3.40.50.10380">
    <property type="entry name" value="Malic enzyme, N-terminal domain"/>
    <property type="match status" value="1"/>
</dbReference>
<evidence type="ECO:0000256" key="4">
    <source>
        <dbReference type="ARBA" id="ARBA00023002"/>
    </source>
</evidence>
<feature type="active site" description="Proton donor" evidence="6">
    <location>
        <position position="112"/>
    </location>
</feature>
<dbReference type="Gene3D" id="3.40.50.720">
    <property type="entry name" value="NAD(P)-binding Rossmann-like Domain"/>
    <property type="match status" value="1"/>
</dbReference>
<dbReference type="SUPFAM" id="SSF55021">
    <property type="entry name" value="ACT-like"/>
    <property type="match status" value="1"/>
</dbReference>
<dbReference type="GO" id="GO:0016616">
    <property type="term" value="F:oxidoreductase activity, acting on the CH-OH group of donors, NAD or NADP as acceptor"/>
    <property type="evidence" value="ECO:0007669"/>
    <property type="project" value="InterPro"/>
</dbReference>
<dbReference type="PIRSF" id="PIRSF000106">
    <property type="entry name" value="ME"/>
    <property type="match status" value="1"/>
</dbReference>
<dbReference type="InterPro" id="IPR037062">
    <property type="entry name" value="Malic_N_dom_sf"/>
</dbReference>
<feature type="binding site" evidence="8">
    <location>
        <position position="209"/>
    </location>
    <ligand>
        <name>a divalent metal cation</name>
        <dbReference type="ChEBI" id="CHEBI:60240"/>
    </ligand>
</feature>
<dbReference type="InterPro" id="IPR036291">
    <property type="entry name" value="NAD(P)-bd_dom_sf"/>
</dbReference>
<dbReference type="SMART" id="SM00919">
    <property type="entry name" value="Malic_M"/>
    <property type="match status" value="1"/>
</dbReference>
<dbReference type="GO" id="GO:0046872">
    <property type="term" value="F:metal ion binding"/>
    <property type="evidence" value="ECO:0007669"/>
    <property type="project" value="UniProtKB-KW"/>
</dbReference>
<keyword evidence="11" id="KW-1185">Reference proteome</keyword>
<proteinExistence type="inferred from homology"/>
<comment type="cofactor">
    <cofactor evidence="1">
        <name>Mn(2+)</name>
        <dbReference type="ChEBI" id="CHEBI:29035"/>
    </cofactor>
</comment>
<feature type="domain" description="ACT" evidence="9">
    <location>
        <begin position="10"/>
        <end position="84"/>
    </location>
</feature>
<reference evidence="11" key="1">
    <citation type="submission" date="2016-10" db="EMBL/GenBank/DDBJ databases">
        <authorList>
            <person name="Varghese N."/>
            <person name="Submissions S."/>
        </authorList>
    </citation>
    <scope>NUCLEOTIDE SEQUENCE [LARGE SCALE GENOMIC DNA]</scope>
    <source>
        <strain evidence="11">DSM 45789</strain>
    </source>
</reference>
<dbReference type="Pfam" id="PF02826">
    <property type="entry name" value="2-Hacid_dh_C"/>
    <property type="match status" value="1"/>
</dbReference>
<feature type="binding site" evidence="7">
    <location>
        <position position="372"/>
    </location>
    <ligand>
        <name>(S)-malate</name>
        <dbReference type="ChEBI" id="CHEBI:15589"/>
    </ligand>
</feature>
<dbReference type="Pfam" id="PF00390">
    <property type="entry name" value="malic"/>
    <property type="match status" value="1"/>
</dbReference>
<dbReference type="SUPFAM" id="SSF51735">
    <property type="entry name" value="NAD(P)-binding Rossmann-fold domains"/>
    <property type="match status" value="1"/>
</dbReference>
<name>A0A1I6P1Q6_9BACL</name>
<evidence type="ECO:0000313" key="10">
    <source>
        <dbReference type="EMBL" id="SFS34018.1"/>
    </source>
</evidence>
<dbReference type="GO" id="GO:0051287">
    <property type="term" value="F:NAD binding"/>
    <property type="evidence" value="ECO:0007669"/>
    <property type="project" value="InterPro"/>
</dbReference>
<comment type="similarity">
    <text evidence="2">Belongs to the malic enzymes family.</text>
</comment>
<keyword evidence="4" id="KW-0560">Oxidoreductase</keyword>
<dbReference type="InterPro" id="IPR012302">
    <property type="entry name" value="Malic_NAD-bd"/>
</dbReference>